<evidence type="ECO:0000256" key="3">
    <source>
        <dbReference type="SAM" id="SignalP"/>
    </source>
</evidence>
<dbReference type="InterPro" id="IPR050902">
    <property type="entry name" value="ABC_Transporter_SBP"/>
</dbReference>
<evidence type="ECO:0000313" key="5">
    <source>
        <dbReference type="EMBL" id="HJE18829.1"/>
    </source>
</evidence>
<dbReference type="OrthoDB" id="9816357at2"/>
<accession>A0A662Z6D9</accession>
<dbReference type="GO" id="GO:0071281">
    <property type="term" value="P:cellular response to iron ion"/>
    <property type="evidence" value="ECO:0007669"/>
    <property type="project" value="TreeGrafter"/>
</dbReference>
<evidence type="ECO:0000256" key="1">
    <source>
        <dbReference type="ARBA" id="ARBA00008814"/>
    </source>
</evidence>
<evidence type="ECO:0000313" key="6">
    <source>
        <dbReference type="EMBL" id="SEW07347.1"/>
    </source>
</evidence>
<dbReference type="PANTHER" id="PTHR30535:SF34">
    <property type="entry name" value="MOLYBDATE-BINDING PROTEIN MOLA"/>
    <property type="match status" value="1"/>
</dbReference>
<evidence type="ECO:0000313" key="7">
    <source>
        <dbReference type="Proteomes" id="UP000243605"/>
    </source>
</evidence>
<comment type="similarity">
    <text evidence="1">Belongs to the bacterial solute-binding protein 8 family.</text>
</comment>
<dbReference type="Gene3D" id="3.40.50.1980">
    <property type="entry name" value="Nitrogenase molybdenum iron protein domain"/>
    <property type="match status" value="2"/>
</dbReference>
<name>A0A662Z6D9_9STAP</name>
<sequence length="280" mass="31369">MLRKLFSFMLVGCFTLSATAHADENEDMRIVSLMPSNTEVLYELELLDYVVGVTTVDSYPEELEEMAIVRFDSMNLDVEELITLEPTHILAHEINMSMSEDILEQVSDTIDVEILVVEDSEDIDGIAKSILEIGEFLEVEDDAEELAEEFLARVDTLTFESERDAEVMVFVSLQPEIYTVGDETFISSALEVLGLENSFNDIEGYPSVSKEDILVKNPRYAINITGMDDMEFEDAVLDLNLSNLDINEASQQCTVDPDLLARPGVRVVEGIEAVRSCIDE</sequence>
<dbReference type="InterPro" id="IPR054828">
    <property type="entry name" value="Vit_B12_bind_prot"/>
</dbReference>
<dbReference type="RefSeq" id="WP_091475333.1">
    <property type="nucleotide sequence ID" value="NZ_FOIT01000004.1"/>
</dbReference>
<dbReference type="Pfam" id="PF01497">
    <property type="entry name" value="Peripla_BP_2"/>
    <property type="match status" value="1"/>
</dbReference>
<dbReference type="Proteomes" id="UP000243605">
    <property type="component" value="Unassembled WGS sequence"/>
</dbReference>
<dbReference type="Proteomes" id="UP000763505">
    <property type="component" value="Unassembled WGS sequence"/>
</dbReference>
<reference evidence="5" key="3">
    <citation type="submission" date="2021-09" db="EMBL/GenBank/DDBJ databases">
        <authorList>
            <person name="Gilroy R."/>
        </authorList>
    </citation>
    <scope>NUCLEOTIDE SEQUENCE</scope>
    <source>
        <strain evidence="5">6019</strain>
    </source>
</reference>
<dbReference type="NCBIfam" id="NF038402">
    <property type="entry name" value="TroA_like"/>
    <property type="match status" value="1"/>
</dbReference>
<proteinExistence type="inferred from homology"/>
<feature type="domain" description="Fe/B12 periplasmic-binding" evidence="4">
    <location>
        <begin position="29"/>
        <end position="280"/>
    </location>
</feature>
<dbReference type="EMBL" id="DYYI01000006">
    <property type="protein sequence ID" value="HJE18829.1"/>
    <property type="molecule type" value="Genomic_DNA"/>
</dbReference>
<feature type="chain" id="PRO_5025038829" evidence="3">
    <location>
        <begin position="23"/>
        <end position="280"/>
    </location>
</feature>
<dbReference type="PROSITE" id="PS50983">
    <property type="entry name" value="FE_B12_PBP"/>
    <property type="match status" value="1"/>
</dbReference>
<dbReference type="EMBL" id="FOIT01000004">
    <property type="protein sequence ID" value="SEW07347.1"/>
    <property type="molecule type" value="Genomic_DNA"/>
</dbReference>
<keyword evidence="7" id="KW-1185">Reference proteome</keyword>
<keyword evidence="5" id="KW-0675">Receptor</keyword>
<evidence type="ECO:0000259" key="4">
    <source>
        <dbReference type="PROSITE" id="PS50983"/>
    </source>
</evidence>
<evidence type="ECO:0000256" key="2">
    <source>
        <dbReference type="ARBA" id="ARBA00022729"/>
    </source>
</evidence>
<reference evidence="5" key="2">
    <citation type="journal article" date="2021" name="PeerJ">
        <title>Extensive microbial diversity within the chicken gut microbiome revealed by metagenomics and culture.</title>
        <authorList>
            <person name="Gilroy R."/>
            <person name="Ravi A."/>
            <person name="Getino M."/>
            <person name="Pursley I."/>
            <person name="Horton D.L."/>
            <person name="Alikhan N.F."/>
            <person name="Baker D."/>
            <person name="Gharbi K."/>
            <person name="Hall N."/>
            <person name="Watson M."/>
            <person name="Adriaenssens E.M."/>
            <person name="Foster-Nyarko E."/>
            <person name="Jarju S."/>
            <person name="Secka A."/>
            <person name="Antonio M."/>
            <person name="Oren A."/>
            <person name="Chaudhuri R.R."/>
            <person name="La Ragione R."/>
            <person name="Hildebrand F."/>
            <person name="Pallen M.J."/>
        </authorList>
    </citation>
    <scope>NUCLEOTIDE SEQUENCE</scope>
    <source>
        <strain evidence="5">6019</strain>
    </source>
</reference>
<keyword evidence="2 3" id="KW-0732">Signal</keyword>
<protein>
    <submittedName>
        <fullName evidence="5">Helical backbone metal receptor</fullName>
    </submittedName>
    <submittedName>
        <fullName evidence="6">Iron complex transport system substrate-binding protein</fullName>
    </submittedName>
</protein>
<dbReference type="InterPro" id="IPR002491">
    <property type="entry name" value="ABC_transptr_periplasmic_BD"/>
</dbReference>
<dbReference type="PANTHER" id="PTHR30535">
    <property type="entry name" value="VITAMIN B12-BINDING PROTEIN"/>
    <property type="match status" value="1"/>
</dbReference>
<dbReference type="SUPFAM" id="SSF53807">
    <property type="entry name" value="Helical backbone' metal receptor"/>
    <property type="match status" value="1"/>
</dbReference>
<dbReference type="AlphaFoldDB" id="A0A662Z6D9"/>
<gene>
    <name evidence="5" type="ORF">K8V35_00560</name>
    <name evidence="6" type="ORF">SAMN05192557_1490</name>
</gene>
<feature type="signal peptide" evidence="3">
    <location>
        <begin position="1"/>
        <end position="22"/>
    </location>
</feature>
<organism evidence="6 7">
    <name type="scientific">Aliicoccus persicus</name>
    <dbReference type="NCBI Taxonomy" id="930138"/>
    <lineage>
        <taxon>Bacteria</taxon>
        <taxon>Bacillati</taxon>
        <taxon>Bacillota</taxon>
        <taxon>Bacilli</taxon>
        <taxon>Bacillales</taxon>
        <taxon>Staphylococcaceae</taxon>
        <taxon>Aliicoccus</taxon>
    </lineage>
</organism>
<reference evidence="6 7" key="1">
    <citation type="submission" date="2016-10" db="EMBL/GenBank/DDBJ databases">
        <authorList>
            <person name="Varghese N."/>
            <person name="Submissions S."/>
        </authorList>
    </citation>
    <scope>NUCLEOTIDE SEQUENCE [LARGE SCALE GENOMIC DNA]</scope>
    <source>
        <strain evidence="6 7">IBRC-M10081</strain>
    </source>
</reference>